<evidence type="ECO:0000256" key="2">
    <source>
        <dbReference type="ARBA" id="ARBA00022723"/>
    </source>
</evidence>
<evidence type="ECO:0000313" key="7">
    <source>
        <dbReference type="Proteomes" id="UP000182264"/>
    </source>
</evidence>
<gene>
    <name evidence="6" type="ORF">A7E75_05605</name>
</gene>
<organism evidence="6 7">
    <name type="scientific">Syntrophotalea acetylenica</name>
    <name type="common">Pelobacter acetylenicus</name>
    <dbReference type="NCBI Taxonomy" id="29542"/>
    <lineage>
        <taxon>Bacteria</taxon>
        <taxon>Pseudomonadati</taxon>
        <taxon>Thermodesulfobacteriota</taxon>
        <taxon>Desulfuromonadia</taxon>
        <taxon>Desulfuromonadales</taxon>
        <taxon>Syntrophotaleaceae</taxon>
        <taxon>Syntrophotalea</taxon>
    </lineage>
</organism>
<dbReference type="PANTHER" id="PTHR32329:SF2">
    <property type="entry name" value="BIFUNCTIONAL PROTEIN [INCLUDES 2-HYDROXYACYL-COA DEHYDRATASE (N-TER) AND ITS ACTIVATOR DOMAIN (C_TERM)"/>
    <property type="match status" value="1"/>
</dbReference>
<dbReference type="PANTHER" id="PTHR32329">
    <property type="entry name" value="BIFUNCTIONAL PROTEIN [INCLUDES 2-HYDROXYACYL-COA DEHYDRATASE (N-TER) AND ITS ACTIVATOR DOMAIN (C_TERM)-RELATED"/>
    <property type="match status" value="1"/>
</dbReference>
<protein>
    <submittedName>
        <fullName evidence="6">Benzoyl-CoA reductase</fullName>
    </submittedName>
</protein>
<dbReference type="GO" id="GO:0051536">
    <property type="term" value="F:iron-sulfur cluster binding"/>
    <property type="evidence" value="ECO:0007669"/>
    <property type="project" value="UniProtKB-KW"/>
</dbReference>
<accession>A0A1L3GF84</accession>
<dbReference type="AlphaFoldDB" id="A0A1L3GF84"/>
<dbReference type="EMBL" id="CP015518">
    <property type="protein sequence ID" value="APG24560.1"/>
    <property type="molecule type" value="Genomic_DNA"/>
</dbReference>
<dbReference type="InterPro" id="IPR051805">
    <property type="entry name" value="Dehydratase_Activator_Redct"/>
</dbReference>
<feature type="domain" description="ATPase BadF/BadG/BcrA/BcrD type" evidence="5">
    <location>
        <begin position="6"/>
        <end position="257"/>
    </location>
</feature>
<keyword evidence="4" id="KW-0411">Iron-sulfur</keyword>
<evidence type="ECO:0000259" key="5">
    <source>
        <dbReference type="Pfam" id="PF01869"/>
    </source>
</evidence>
<dbReference type="KEGG" id="pace:A6070_14235"/>
<reference evidence="6 7" key="1">
    <citation type="journal article" date="2017" name="Genome Announc.">
        <title>Complete Genome Sequences of Two Acetylene-Fermenting Pelobacter acetylenicus Strains.</title>
        <authorList>
            <person name="Sutton J.M."/>
            <person name="Baesman S.M."/>
            <person name="Fierst J.L."/>
            <person name="Poret-Peterson A.T."/>
            <person name="Oremland R.S."/>
            <person name="Dunlap D.S."/>
            <person name="Akob D.M."/>
        </authorList>
    </citation>
    <scope>NUCLEOTIDE SEQUENCE [LARGE SCALE GENOMIC DNA]</scope>
    <source>
        <strain evidence="6 7">DSM 3247</strain>
    </source>
</reference>
<proteinExistence type="predicted"/>
<keyword evidence="7" id="KW-1185">Reference proteome</keyword>
<dbReference type="Pfam" id="PF01869">
    <property type="entry name" value="BcrAD_BadFG"/>
    <property type="match status" value="1"/>
</dbReference>
<evidence type="ECO:0000256" key="1">
    <source>
        <dbReference type="ARBA" id="ARBA00001966"/>
    </source>
</evidence>
<dbReference type="Proteomes" id="UP000182264">
    <property type="component" value="Chromosome"/>
</dbReference>
<dbReference type="Gene3D" id="3.30.420.40">
    <property type="match status" value="2"/>
</dbReference>
<keyword evidence="2" id="KW-0479">Metal-binding</keyword>
<dbReference type="OrthoDB" id="9177882at2"/>
<keyword evidence="3" id="KW-0408">Iron</keyword>
<dbReference type="GO" id="GO:0046872">
    <property type="term" value="F:metal ion binding"/>
    <property type="evidence" value="ECO:0007669"/>
    <property type="project" value="UniProtKB-KW"/>
</dbReference>
<dbReference type="SUPFAM" id="SSF53067">
    <property type="entry name" value="Actin-like ATPase domain"/>
    <property type="match status" value="1"/>
</dbReference>
<dbReference type="InterPro" id="IPR043129">
    <property type="entry name" value="ATPase_NBD"/>
</dbReference>
<evidence type="ECO:0000256" key="3">
    <source>
        <dbReference type="ARBA" id="ARBA00023004"/>
    </source>
</evidence>
<comment type="cofactor">
    <cofactor evidence="1">
        <name>[4Fe-4S] cluster</name>
        <dbReference type="ChEBI" id="CHEBI:49883"/>
    </cofactor>
</comment>
<dbReference type="RefSeq" id="WP_072286402.1">
    <property type="nucleotide sequence ID" value="NZ_CP015455.1"/>
</dbReference>
<dbReference type="CDD" id="cd24036">
    <property type="entry name" value="ASKHA_NBD_BcrAD_BadFG_HgdC_HadI"/>
    <property type="match status" value="1"/>
</dbReference>
<evidence type="ECO:0000256" key="4">
    <source>
        <dbReference type="ARBA" id="ARBA00023014"/>
    </source>
</evidence>
<dbReference type="InterPro" id="IPR008275">
    <property type="entry name" value="CoA_E_activase_dom"/>
</dbReference>
<name>A0A1L3GF84_SYNAC</name>
<dbReference type="InterPro" id="IPR002731">
    <property type="entry name" value="ATPase_BadF"/>
</dbReference>
<dbReference type="NCBIfam" id="TIGR00241">
    <property type="entry name" value="CoA_E_activ"/>
    <property type="match status" value="1"/>
</dbReference>
<evidence type="ECO:0000313" key="6">
    <source>
        <dbReference type="EMBL" id="APG24560.1"/>
    </source>
</evidence>
<dbReference type="STRING" id="29542.A6070_14235"/>
<sequence>MSLFAGIDAGSTYLKVALVDAGGNLCGTKTAPTGIDARETARQVLQESCREKDCAVEAVTGIFATGYSRRQIDIAHDHVTEIRAHAAGARWAAPAGVDIRTVIDVGGQDSKVIVLEEDGGIKNFVMNDKCAAGTGRFLEALARVLDLPVRDIGPMALRSRLPCQINSMCVVFAESEVISLLARRQDPVDIVAGIHVAMAKRIAVMARKAGLYGEVLLTGGGGLNPGLVAAFEDELQRDVHTAAHPQLNGAIGAALIAGDLA</sequence>